<dbReference type="EMBL" id="JBHMBS010000028">
    <property type="protein sequence ID" value="MFB9680938.1"/>
    <property type="molecule type" value="Genomic_DNA"/>
</dbReference>
<name>A0ABV5TPB7_9ACTN</name>
<dbReference type="Proteomes" id="UP001589610">
    <property type="component" value="Unassembled WGS sequence"/>
</dbReference>
<evidence type="ECO:0000313" key="3">
    <source>
        <dbReference type="EMBL" id="MFB9680938.1"/>
    </source>
</evidence>
<dbReference type="Gene3D" id="3.20.20.140">
    <property type="entry name" value="Metal-dependent hydrolases"/>
    <property type="match status" value="1"/>
</dbReference>
<sequence>MAVTGDIHAGIVDVHAHWLPRELFALPPGGSLAGMNERDGELFLGDLPLSFPAAAMSDVGRLVADTARAGLGVRAISAPPFAFPVHAPAEADDYVASYNERLAEAVASADGALVGLGLVRLDDVDAARREMTRLAAAERVAGVAVPPLVGGRSYGEGVMREVLGVAAELDLAVLVHPTQSPRPEWKDHYLANLIGNPVETTTAVASMLLSGVMETLPDLRICFVHGGGCAPSLLGRWEHGWRTRAEVGRGSSRPPAESFSLLYFDTVTHDPEVLRLLRARASRDRILCGSDYPFDMAQPDPARFPVDNGIDAATLEANGRAFLGLGSRS</sequence>
<comment type="caution">
    <text evidence="3">The sequence shown here is derived from an EMBL/GenBank/DDBJ whole genome shotgun (WGS) entry which is preliminary data.</text>
</comment>
<dbReference type="RefSeq" id="WP_344745747.1">
    <property type="nucleotide sequence ID" value="NZ_BAAAWW010000076.1"/>
</dbReference>
<evidence type="ECO:0000256" key="1">
    <source>
        <dbReference type="ARBA" id="ARBA00023239"/>
    </source>
</evidence>
<keyword evidence="4" id="KW-1185">Reference proteome</keyword>
<evidence type="ECO:0000313" key="4">
    <source>
        <dbReference type="Proteomes" id="UP001589610"/>
    </source>
</evidence>
<evidence type="ECO:0000259" key="2">
    <source>
        <dbReference type="Pfam" id="PF04909"/>
    </source>
</evidence>
<gene>
    <name evidence="3" type="ORF">ACFFRH_36150</name>
</gene>
<keyword evidence="1" id="KW-0456">Lyase</keyword>
<protein>
    <submittedName>
        <fullName evidence="3">Amidohydrolase family protein</fullName>
    </submittedName>
</protein>
<dbReference type="InterPro" id="IPR006680">
    <property type="entry name" value="Amidohydro-rel"/>
</dbReference>
<accession>A0ABV5TPB7</accession>
<dbReference type="InterPro" id="IPR032465">
    <property type="entry name" value="ACMSD"/>
</dbReference>
<dbReference type="PANTHER" id="PTHR21240:SF28">
    <property type="entry name" value="ISO-OROTATE DECARBOXYLASE (EUROFUNG)"/>
    <property type="match status" value="1"/>
</dbReference>
<reference evidence="3 4" key="1">
    <citation type="submission" date="2024-09" db="EMBL/GenBank/DDBJ databases">
        <authorList>
            <person name="Sun Q."/>
            <person name="Mori K."/>
        </authorList>
    </citation>
    <scope>NUCLEOTIDE SEQUENCE [LARGE SCALE GENOMIC DNA]</scope>
    <source>
        <strain evidence="3 4">JCM 3028</strain>
    </source>
</reference>
<dbReference type="Pfam" id="PF04909">
    <property type="entry name" value="Amidohydro_2"/>
    <property type="match status" value="1"/>
</dbReference>
<dbReference type="InterPro" id="IPR032466">
    <property type="entry name" value="Metal_Hydrolase"/>
</dbReference>
<proteinExistence type="predicted"/>
<organism evidence="3 4">
    <name type="scientific">Streptosporangium vulgare</name>
    <dbReference type="NCBI Taxonomy" id="46190"/>
    <lineage>
        <taxon>Bacteria</taxon>
        <taxon>Bacillati</taxon>
        <taxon>Actinomycetota</taxon>
        <taxon>Actinomycetes</taxon>
        <taxon>Streptosporangiales</taxon>
        <taxon>Streptosporangiaceae</taxon>
        <taxon>Streptosporangium</taxon>
    </lineage>
</organism>
<feature type="domain" description="Amidohydrolase-related" evidence="2">
    <location>
        <begin position="12"/>
        <end position="315"/>
    </location>
</feature>
<dbReference type="SUPFAM" id="SSF51556">
    <property type="entry name" value="Metallo-dependent hydrolases"/>
    <property type="match status" value="1"/>
</dbReference>
<dbReference type="PANTHER" id="PTHR21240">
    <property type="entry name" value="2-AMINO-3-CARBOXYLMUCONATE-6-SEMIALDEHYDE DECARBOXYLASE"/>
    <property type="match status" value="1"/>
</dbReference>